<dbReference type="InterPro" id="IPR017932">
    <property type="entry name" value="GATase_2_dom"/>
</dbReference>
<dbReference type="Pfam" id="PF00733">
    <property type="entry name" value="Asn_synthase"/>
    <property type="match status" value="2"/>
</dbReference>
<protein>
    <submittedName>
        <fullName evidence="5">Asparagine synthetase domain-containing protein</fullName>
    </submittedName>
</protein>
<dbReference type="PANTHER" id="PTHR45937">
    <property type="entry name" value="ASPARAGINE SYNTHETASE DOMAIN-CONTAINING PROTEIN 1"/>
    <property type="match status" value="1"/>
</dbReference>
<dbReference type="SUPFAM" id="SSF52402">
    <property type="entry name" value="Adenine nucleotide alpha hydrolases-like"/>
    <property type="match status" value="1"/>
</dbReference>
<dbReference type="GO" id="GO:0004066">
    <property type="term" value="F:asparagine synthase (glutamine-hydrolyzing) activity"/>
    <property type="evidence" value="ECO:0007669"/>
    <property type="project" value="InterPro"/>
</dbReference>
<dbReference type="AlphaFoldDB" id="A0A8T9C8P4"/>
<evidence type="ECO:0000313" key="5">
    <source>
        <dbReference type="EMBL" id="TVY81991.1"/>
    </source>
</evidence>
<dbReference type="Proteomes" id="UP000469558">
    <property type="component" value="Unassembled WGS sequence"/>
</dbReference>
<sequence>MCGIHASISRRAFEAASDDLKVLLSKRGPDYIGVEEVKVQKEDEVPYYISFTSTVLALRGGQVTAQPFKDTSSGSIFCWNGEAWKVDAKPVVGNDGQVVFDLLLKASSFQKSPTDSTNAVLEVLRSISGPFAFVYLDKLHSVLYFGRDRLGRRSLLHNNDSFPESMEFASSGSKTNGTWKEVEADGIYQLSFTSEQPILGQHGAESHIHSEFILPARRHVWESSTSESHASLGNFNRDLNLKSGILNMQASSVELLQQQLSESLKLRILNVPIPPGLNHDCNARVAVLFSGGLDCTVLARMAHDLLPIEQQIDLINVAFENPRIVEAAKRPPRSKKRADKGTEDDLPTVIENPVVSHSNKSFFEACPDRETGRKAFQALQNVCAGRLWRFIAVNVPYTEFVAHRATVVGLIRPHNTEMDLSIACALYFASRGVGVATSSLDNSSVPYGTTARVLLSGLGADELFGGYTRHATAFNRNGINALLDELQLDVSRLGKRNLGRDDRVISNWGREARFPFLDESLVKWAVECPIWKKCGFQTTVAEEPEVPEIEPGKKVLRLLAYKLGMHSVAREKKRAIQFGARTAKMEIGRTKGTALIS</sequence>
<organism evidence="5 6">
    <name type="scientific">Lachnellula suecica</name>
    <dbReference type="NCBI Taxonomy" id="602035"/>
    <lineage>
        <taxon>Eukaryota</taxon>
        <taxon>Fungi</taxon>
        <taxon>Dikarya</taxon>
        <taxon>Ascomycota</taxon>
        <taxon>Pezizomycotina</taxon>
        <taxon>Leotiomycetes</taxon>
        <taxon>Helotiales</taxon>
        <taxon>Lachnaceae</taxon>
        <taxon>Lachnellula</taxon>
    </lineage>
</organism>
<evidence type="ECO:0000256" key="1">
    <source>
        <dbReference type="ARBA" id="ARBA00022605"/>
    </source>
</evidence>
<evidence type="ECO:0000259" key="4">
    <source>
        <dbReference type="PROSITE" id="PS51278"/>
    </source>
</evidence>
<reference evidence="5 6" key="1">
    <citation type="submission" date="2018-05" db="EMBL/GenBank/DDBJ databases">
        <title>Genome sequencing and assembly of the regulated plant pathogen Lachnellula willkommii and related sister species for the development of diagnostic species identification markers.</title>
        <authorList>
            <person name="Giroux E."/>
            <person name="Bilodeau G."/>
        </authorList>
    </citation>
    <scope>NUCLEOTIDE SEQUENCE [LARGE SCALE GENOMIC DNA]</scope>
    <source>
        <strain evidence="5 6">CBS 268.59</strain>
    </source>
</reference>
<gene>
    <name evidence="5" type="ORF">LSUE1_G003198</name>
</gene>
<dbReference type="PROSITE" id="PS51278">
    <property type="entry name" value="GATASE_TYPE_2"/>
    <property type="match status" value="1"/>
</dbReference>
<dbReference type="SUPFAM" id="SSF56235">
    <property type="entry name" value="N-terminal nucleophile aminohydrolases (Ntn hydrolases)"/>
    <property type="match status" value="1"/>
</dbReference>
<dbReference type="InterPro" id="IPR029055">
    <property type="entry name" value="Ntn_hydrolases_N"/>
</dbReference>
<evidence type="ECO:0000313" key="6">
    <source>
        <dbReference type="Proteomes" id="UP000469558"/>
    </source>
</evidence>
<dbReference type="Gene3D" id="3.40.50.620">
    <property type="entry name" value="HUPs"/>
    <property type="match status" value="1"/>
</dbReference>
<dbReference type="InterPro" id="IPR014729">
    <property type="entry name" value="Rossmann-like_a/b/a_fold"/>
</dbReference>
<accession>A0A8T9C8P4</accession>
<comment type="caution">
    <text evidence="5">The sequence shown here is derived from an EMBL/GenBank/DDBJ whole genome shotgun (WGS) entry which is preliminary data.</text>
</comment>
<keyword evidence="3" id="KW-0315">Glutamine amidotransferase</keyword>
<dbReference type="Gene3D" id="3.60.20.10">
    <property type="entry name" value="Glutamine Phosphoribosylpyrophosphate, subunit 1, domain 1"/>
    <property type="match status" value="1"/>
</dbReference>
<keyword evidence="2" id="KW-0061">Asparagine biosynthesis</keyword>
<dbReference type="OrthoDB" id="10252281at2759"/>
<dbReference type="PANTHER" id="PTHR45937:SF1">
    <property type="entry name" value="ASPARAGINE SYNTHETASE DOMAIN-CONTAINING PROTEIN 1"/>
    <property type="match status" value="1"/>
</dbReference>
<dbReference type="CDD" id="cd03766">
    <property type="entry name" value="Gn_AT_II_novel"/>
    <property type="match status" value="1"/>
</dbReference>
<keyword evidence="1" id="KW-0028">Amino-acid biosynthesis</keyword>
<dbReference type="InterPro" id="IPR001962">
    <property type="entry name" value="Asn_synthase"/>
</dbReference>
<dbReference type="CDD" id="cd01991">
    <property type="entry name" value="Asn_synthase_B_C"/>
    <property type="match status" value="1"/>
</dbReference>
<dbReference type="GO" id="GO:0006529">
    <property type="term" value="P:asparagine biosynthetic process"/>
    <property type="evidence" value="ECO:0007669"/>
    <property type="project" value="UniProtKB-KW"/>
</dbReference>
<evidence type="ECO:0000256" key="2">
    <source>
        <dbReference type="ARBA" id="ARBA00022888"/>
    </source>
</evidence>
<dbReference type="EMBL" id="QGMK01000391">
    <property type="protein sequence ID" value="TVY81991.1"/>
    <property type="molecule type" value="Genomic_DNA"/>
</dbReference>
<dbReference type="InterPro" id="IPR051857">
    <property type="entry name" value="Asn_synthetase_domain"/>
</dbReference>
<proteinExistence type="predicted"/>
<name>A0A8T9C8P4_9HELO</name>
<keyword evidence="6" id="KW-1185">Reference proteome</keyword>
<evidence type="ECO:0000256" key="3">
    <source>
        <dbReference type="ARBA" id="ARBA00022962"/>
    </source>
</evidence>
<feature type="domain" description="Glutamine amidotransferase type-2" evidence="4">
    <location>
        <begin position="2"/>
        <end position="259"/>
    </location>
</feature>